<feature type="region of interest" description="Disordered" evidence="1">
    <location>
        <begin position="1"/>
        <end position="50"/>
    </location>
</feature>
<gene>
    <name evidence="2" type="ORF">JOF54_003473</name>
</gene>
<evidence type="ECO:0000313" key="2">
    <source>
        <dbReference type="EMBL" id="MBP2418551.1"/>
    </source>
</evidence>
<accession>A0ABS4ZBZ7</accession>
<dbReference type="RefSeq" id="WP_210058125.1">
    <property type="nucleotide sequence ID" value="NZ_BAAAMH010000001.1"/>
</dbReference>
<name>A0ABS4ZBZ7_9ACTN</name>
<dbReference type="Proteomes" id="UP000758168">
    <property type="component" value="Unassembled WGS sequence"/>
</dbReference>
<proteinExistence type="predicted"/>
<feature type="compositionally biased region" description="Low complexity" evidence="1">
    <location>
        <begin position="34"/>
        <end position="50"/>
    </location>
</feature>
<reference evidence="2 3" key="1">
    <citation type="submission" date="2021-03" db="EMBL/GenBank/DDBJ databases">
        <title>Sequencing the genomes of 1000 actinobacteria strains.</title>
        <authorList>
            <person name="Klenk H.-P."/>
        </authorList>
    </citation>
    <scope>NUCLEOTIDE SEQUENCE [LARGE SCALE GENOMIC DNA]</scope>
    <source>
        <strain evidence="2 3">DSM 12936</strain>
    </source>
</reference>
<evidence type="ECO:0000313" key="3">
    <source>
        <dbReference type="Proteomes" id="UP000758168"/>
    </source>
</evidence>
<dbReference type="EMBL" id="JAGIOB010000001">
    <property type="protein sequence ID" value="MBP2418551.1"/>
    <property type="molecule type" value="Genomic_DNA"/>
</dbReference>
<sequence length="50" mass="5103">MTTTVHHRIAGPHPGDAGPALPTLPQVPVTRSLPASADPTPDTAADPGRR</sequence>
<protein>
    <submittedName>
        <fullName evidence="2">Uncharacterized protein</fullName>
    </submittedName>
</protein>
<organism evidence="2 3">
    <name type="scientific">Microlunatus capsulatus</name>
    <dbReference type="NCBI Taxonomy" id="99117"/>
    <lineage>
        <taxon>Bacteria</taxon>
        <taxon>Bacillati</taxon>
        <taxon>Actinomycetota</taxon>
        <taxon>Actinomycetes</taxon>
        <taxon>Propionibacteriales</taxon>
        <taxon>Propionibacteriaceae</taxon>
        <taxon>Microlunatus</taxon>
    </lineage>
</organism>
<comment type="caution">
    <text evidence="2">The sequence shown here is derived from an EMBL/GenBank/DDBJ whole genome shotgun (WGS) entry which is preliminary data.</text>
</comment>
<evidence type="ECO:0000256" key="1">
    <source>
        <dbReference type="SAM" id="MobiDB-lite"/>
    </source>
</evidence>
<keyword evidence="3" id="KW-1185">Reference proteome</keyword>
<feature type="compositionally biased region" description="Basic residues" evidence="1">
    <location>
        <begin position="1"/>
        <end position="10"/>
    </location>
</feature>